<reference evidence="14" key="2">
    <citation type="submission" date="2019-12" db="EMBL/GenBank/DDBJ databases">
        <title>Complete and draft genome sequences of new strains and members of some known species of the genus Rathayibacter isolated from plants.</title>
        <authorList>
            <person name="Tarlachkov S.V."/>
            <person name="Starodumova I.P."/>
            <person name="Dorofeeva L.V."/>
            <person name="Prisyazhnaya N.V."/>
            <person name="Leyn S."/>
            <person name="Zlamal J."/>
            <person name="Elan M."/>
            <person name="Osterman A.L."/>
            <person name="Nadler S."/>
            <person name="Subbotin S.A."/>
            <person name="Evtushenko L.I."/>
        </authorList>
    </citation>
    <scope>NUCLEOTIDE SEQUENCE [LARGE SCALE GENOMIC DNA]</scope>
    <source>
        <strain evidence="14">VKM Ac-2761</strain>
    </source>
</reference>
<feature type="transmembrane region" description="Helical" evidence="10">
    <location>
        <begin position="101"/>
        <end position="124"/>
    </location>
</feature>
<feature type="transmembrane region" description="Helical" evidence="10">
    <location>
        <begin position="35"/>
        <end position="56"/>
    </location>
</feature>
<gene>
    <name evidence="11" type="primary">crcB_2</name>
    <name evidence="10" type="synonym">crcB</name>
    <name evidence="10" type="synonym">fluC</name>
    <name evidence="11" type="ORF">ACH61_03018</name>
    <name evidence="12" type="ORF">GSU10_14120</name>
</gene>
<feature type="binding site" evidence="10">
    <location>
        <position position="76"/>
    </location>
    <ligand>
        <name>Na(+)</name>
        <dbReference type="ChEBI" id="CHEBI:29101"/>
        <note>structural</note>
    </ligand>
</feature>
<comment type="subcellular location">
    <subcellularLocation>
        <location evidence="1 10">Cell membrane</location>
        <topology evidence="1 10">Multi-pass membrane protein</topology>
    </subcellularLocation>
</comment>
<dbReference type="Pfam" id="PF02537">
    <property type="entry name" value="CRCB"/>
    <property type="match status" value="1"/>
</dbReference>
<reference evidence="11 13" key="1">
    <citation type="submission" date="2015-08" db="EMBL/GenBank/DDBJ databases">
        <title>Draft Genome Sequence of Rathayibacter sp. Strain VKM Ac-2596 Isolated from Leaf Gall Induced by Plant-Parasitic Nematodes.</title>
        <authorList>
            <person name="Vasilenko O.V."/>
            <person name="Starodumova I.P."/>
            <person name="Tarlachkov S.V."/>
            <person name="Dorofeeva L.V."/>
            <person name="Evtushenko L.I."/>
        </authorList>
    </citation>
    <scope>NUCLEOTIDE SEQUENCE [LARGE SCALE GENOMIC DNA]</scope>
    <source>
        <strain evidence="11 13">VKM Ac-2596</strain>
    </source>
</reference>
<dbReference type="GO" id="GO:0140114">
    <property type="term" value="P:cellular detoxification of fluoride"/>
    <property type="evidence" value="ECO:0007669"/>
    <property type="project" value="UniProtKB-UniRule"/>
</dbReference>
<evidence type="ECO:0000256" key="5">
    <source>
        <dbReference type="ARBA" id="ARBA00023136"/>
    </source>
</evidence>
<keyword evidence="10" id="KW-0479">Metal-binding</keyword>
<evidence type="ECO:0000313" key="14">
    <source>
        <dbReference type="Proteomes" id="UP000465031"/>
    </source>
</evidence>
<dbReference type="Proteomes" id="UP000076717">
    <property type="component" value="Unassembled WGS sequence"/>
</dbReference>
<comment type="function">
    <text evidence="9 10">Fluoride-specific ion channel. Important for reducing fluoride concentration in the cell, thus reducing its toxicity.</text>
</comment>
<evidence type="ECO:0000256" key="9">
    <source>
        <dbReference type="ARBA" id="ARBA00049940"/>
    </source>
</evidence>
<feature type="transmembrane region" description="Helical" evidence="10">
    <location>
        <begin position="68"/>
        <end position="89"/>
    </location>
</feature>
<evidence type="ECO:0000256" key="7">
    <source>
        <dbReference type="ARBA" id="ARBA00035120"/>
    </source>
</evidence>
<dbReference type="GO" id="GO:0062054">
    <property type="term" value="F:fluoride channel activity"/>
    <property type="evidence" value="ECO:0007669"/>
    <property type="project" value="UniProtKB-UniRule"/>
</dbReference>
<dbReference type="HAMAP" id="MF_00454">
    <property type="entry name" value="FluC"/>
    <property type="match status" value="1"/>
</dbReference>
<name>A0A166H3S7_9MICO</name>
<protein>
    <recommendedName>
        <fullName evidence="10">Fluoride-specific ion channel FluC</fullName>
    </recommendedName>
</protein>
<dbReference type="GO" id="GO:0046872">
    <property type="term" value="F:metal ion binding"/>
    <property type="evidence" value="ECO:0007669"/>
    <property type="project" value="UniProtKB-KW"/>
</dbReference>
<dbReference type="Proteomes" id="UP000465031">
    <property type="component" value="Chromosome"/>
</dbReference>
<keyword evidence="3 10" id="KW-0812">Transmembrane</keyword>
<sequence length="127" mass="12436">MTPGLLIAVALAGGLGSAARLVLDGVARQLVPVRWPVGTALINVVGSLLLGVVTGLALTGSVDASWRLVLGTGLIGGFTTFSTASVEAVRMLLAGRWTAGLGYGLGVGALAFAGVAVGLALTGVRPG</sequence>
<keyword evidence="10" id="KW-0915">Sodium</keyword>
<dbReference type="PATRIC" id="fig|1671680.3.peg.3257"/>
<dbReference type="AlphaFoldDB" id="A0A166H3S7"/>
<keyword evidence="5 10" id="KW-0472">Membrane</keyword>
<reference evidence="12" key="3">
    <citation type="submission" date="2019-12" db="EMBL/GenBank/DDBJ databases">
        <title>Complete and Draft Genome Sequences of New Strains and Members of Some Known Species of the Genus Rathayibacter isolated from Plants.</title>
        <authorList>
            <person name="Tarlachkov S.V."/>
            <person name="Starodumova I.P."/>
            <person name="Dorofeeva L.V."/>
            <person name="Prisyazhnaya N.V."/>
            <person name="Leyn S.A."/>
            <person name="Zlamal J.E."/>
            <person name="Elane M.L."/>
            <person name="Osterman A.L."/>
            <person name="Nadler S.A."/>
            <person name="Subbotin S.A."/>
            <person name="Evtushenko L.I."/>
        </authorList>
    </citation>
    <scope>NUCLEOTIDE SEQUENCE</scope>
    <source>
        <strain evidence="12">VKM Ac-2761</strain>
    </source>
</reference>
<evidence type="ECO:0000256" key="3">
    <source>
        <dbReference type="ARBA" id="ARBA00022692"/>
    </source>
</evidence>
<organism evidence="11 13">
    <name type="scientific">Rathayibacter tanaceti</name>
    <dbReference type="NCBI Taxonomy" id="1671680"/>
    <lineage>
        <taxon>Bacteria</taxon>
        <taxon>Bacillati</taxon>
        <taxon>Actinomycetota</taxon>
        <taxon>Actinomycetes</taxon>
        <taxon>Micrococcales</taxon>
        <taxon>Microbacteriaceae</taxon>
        <taxon>Rathayibacter</taxon>
    </lineage>
</organism>
<dbReference type="RefSeq" id="WP_068213344.1">
    <property type="nucleotide sequence ID" value="NZ_CP047186.1"/>
</dbReference>
<evidence type="ECO:0000313" key="11">
    <source>
        <dbReference type="EMBL" id="KZX19882.1"/>
    </source>
</evidence>
<accession>A0A166H3S7</accession>
<feature type="binding site" evidence="10">
    <location>
        <position position="79"/>
    </location>
    <ligand>
        <name>Na(+)</name>
        <dbReference type="ChEBI" id="CHEBI:29101"/>
        <note>structural</note>
    </ligand>
</feature>
<dbReference type="EMBL" id="CP047186">
    <property type="protein sequence ID" value="QHC56650.1"/>
    <property type="molecule type" value="Genomic_DNA"/>
</dbReference>
<evidence type="ECO:0000256" key="8">
    <source>
        <dbReference type="ARBA" id="ARBA00035585"/>
    </source>
</evidence>
<keyword evidence="13" id="KW-1185">Reference proteome</keyword>
<proteinExistence type="inferred from homology"/>
<keyword evidence="4 10" id="KW-1133">Transmembrane helix</keyword>
<keyword evidence="10" id="KW-0406">Ion transport</keyword>
<keyword evidence="10" id="KW-0813">Transport</keyword>
<evidence type="ECO:0000313" key="12">
    <source>
        <dbReference type="EMBL" id="QHC56650.1"/>
    </source>
</evidence>
<dbReference type="InterPro" id="IPR003691">
    <property type="entry name" value="FluC"/>
</dbReference>
<dbReference type="GO" id="GO:0005886">
    <property type="term" value="C:plasma membrane"/>
    <property type="evidence" value="ECO:0007669"/>
    <property type="project" value="UniProtKB-SubCell"/>
</dbReference>
<dbReference type="KEGG" id="rte:GSU10_14120"/>
<keyword evidence="6 10" id="KW-0407">Ion channel</keyword>
<evidence type="ECO:0000256" key="10">
    <source>
        <dbReference type="HAMAP-Rule" id="MF_00454"/>
    </source>
</evidence>
<dbReference type="EMBL" id="LIIN01000181">
    <property type="protein sequence ID" value="KZX19882.1"/>
    <property type="molecule type" value="Genomic_DNA"/>
</dbReference>
<keyword evidence="2 10" id="KW-1003">Cell membrane</keyword>
<comment type="similarity">
    <text evidence="7 10">Belongs to the fluoride channel Fluc/FEX (TC 1.A.43) family.</text>
</comment>
<evidence type="ECO:0000313" key="13">
    <source>
        <dbReference type="Proteomes" id="UP000076717"/>
    </source>
</evidence>
<evidence type="ECO:0000256" key="2">
    <source>
        <dbReference type="ARBA" id="ARBA00022475"/>
    </source>
</evidence>
<evidence type="ECO:0000256" key="1">
    <source>
        <dbReference type="ARBA" id="ARBA00004651"/>
    </source>
</evidence>
<evidence type="ECO:0000256" key="6">
    <source>
        <dbReference type="ARBA" id="ARBA00023303"/>
    </source>
</evidence>
<comment type="catalytic activity">
    <reaction evidence="8">
        <text>fluoride(in) = fluoride(out)</text>
        <dbReference type="Rhea" id="RHEA:76159"/>
        <dbReference type="ChEBI" id="CHEBI:17051"/>
    </reaction>
    <physiologicalReaction direction="left-to-right" evidence="8">
        <dbReference type="Rhea" id="RHEA:76160"/>
    </physiologicalReaction>
</comment>
<evidence type="ECO:0000256" key="4">
    <source>
        <dbReference type="ARBA" id="ARBA00022989"/>
    </source>
</evidence>
<comment type="activity regulation">
    <text evidence="10">Na(+) is not transported, but it plays an essential structural role and its presence is essential for fluoride channel function.</text>
</comment>